<dbReference type="OrthoDB" id="1107286at2759"/>
<dbReference type="Proteomes" id="UP000489600">
    <property type="component" value="Unassembled WGS sequence"/>
</dbReference>
<reference evidence="2" key="1">
    <citation type="submission" date="2019-07" db="EMBL/GenBank/DDBJ databases">
        <authorList>
            <person name="Dittberner H."/>
        </authorList>
    </citation>
    <scope>NUCLEOTIDE SEQUENCE [LARGE SCALE GENOMIC DNA]</scope>
</reference>
<evidence type="ECO:0000256" key="1">
    <source>
        <dbReference type="SAM" id="MobiDB-lite"/>
    </source>
</evidence>
<feature type="compositionally biased region" description="Basic and acidic residues" evidence="1">
    <location>
        <begin position="57"/>
        <end position="78"/>
    </location>
</feature>
<organism evidence="2 3">
    <name type="scientific">Arabis nemorensis</name>
    <dbReference type="NCBI Taxonomy" id="586526"/>
    <lineage>
        <taxon>Eukaryota</taxon>
        <taxon>Viridiplantae</taxon>
        <taxon>Streptophyta</taxon>
        <taxon>Embryophyta</taxon>
        <taxon>Tracheophyta</taxon>
        <taxon>Spermatophyta</taxon>
        <taxon>Magnoliopsida</taxon>
        <taxon>eudicotyledons</taxon>
        <taxon>Gunneridae</taxon>
        <taxon>Pentapetalae</taxon>
        <taxon>rosids</taxon>
        <taxon>malvids</taxon>
        <taxon>Brassicales</taxon>
        <taxon>Brassicaceae</taxon>
        <taxon>Arabideae</taxon>
        <taxon>Arabis</taxon>
    </lineage>
</organism>
<proteinExistence type="predicted"/>
<dbReference type="AlphaFoldDB" id="A0A565AXA9"/>
<evidence type="ECO:0000313" key="2">
    <source>
        <dbReference type="EMBL" id="VVA93524.1"/>
    </source>
</evidence>
<dbReference type="EMBL" id="CABITT030000002">
    <property type="protein sequence ID" value="VVA93524.1"/>
    <property type="molecule type" value="Genomic_DNA"/>
</dbReference>
<protein>
    <submittedName>
        <fullName evidence="2">Uncharacterized protein</fullName>
    </submittedName>
</protein>
<feature type="region of interest" description="Disordered" evidence="1">
    <location>
        <begin position="1"/>
        <end position="171"/>
    </location>
</feature>
<keyword evidence="3" id="KW-1185">Reference proteome</keyword>
<evidence type="ECO:0000313" key="3">
    <source>
        <dbReference type="Proteomes" id="UP000489600"/>
    </source>
</evidence>
<sequence>MEGQGGCSGMKNKTSSETQSRDENQEIIQKSSLIPHILDIKNQEIPKRKRSQRKRNPKEPKKNSDSSQGERREGKESACDQIESDTEAEEDNDADKPTEEEEKSISEADLNQTVLGADTANEEIVSESEDSLPLLEVAETEEEEDVSESEDSLPCLEESETEEEEDVSDASSCNWWSFKTQPRTCERIRNVRWRNKKKRNCMTVEETQSNRKILLLAV</sequence>
<name>A0A565AXA9_9BRAS</name>
<feature type="compositionally biased region" description="Acidic residues" evidence="1">
    <location>
        <begin position="120"/>
        <end position="130"/>
    </location>
</feature>
<feature type="compositionally biased region" description="Basic residues" evidence="1">
    <location>
        <begin position="47"/>
        <end position="56"/>
    </location>
</feature>
<accession>A0A565AXA9</accession>
<gene>
    <name evidence="2" type="ORF">ANE_LOCUS3969</name>
</gene>
<feature type="compositionally biased region" description="Acidic residues" evidence="1">
    <location>
        <begin position="82"/>
        <end position="102"/>
    </location>
</feature>
<feature type="compositionally biased region" description="Acidic residues" evidence="1">
    <location>
        <begin position="138"/>
        <end position="168"/>
    </location>
</feature>
<comment type="caution">
    <text evidence="2">The sequence shown here is derived from an EMBL/GenBank/DDBJ whole genome shotgun (WGS) entry which is preliminary data.</text>
</comment>